<dbReference type="PANTHER" id="PTHR46623">
    <property type="entry name" value="CARBOXYMETHYLENEBUTENOLIDASE-RELATED"/>
    <property type="match status" value="1"/>
</dbReference>
<dbReference type="SUPFAM" id="SSF53474">
    <property type="entry name" value="alpha/beta-Hydrolases"/>
    <property type="match status" value="1"/>
</dbReference>
<dbReference type="PANTHER" id="PTHR46623:SF6">
    <property type="entry name" value="ALPHA_BETA-HYDROLASES SUPERFAMILY PROTEIN"/>
    <property type="match status" value="1"/>
</dbReference>
<name>A0A1I5F956_9ACTN</name>
<feature type="domain" description="Dienelactone hydrolase" evidence="1">
    <location>
        <begin position="4"/>
        <end position="191"/>
    </location>
</feature>
<reference evidence="3" key="1">
    <citation type="submission" date="2016-10" db="EMBL/GenBank/DDBJ databases">
        <authorList>
            <person name="Varghese N."/>
            <person name="Submissions S."/>
        </authorList>
    </citation>
    <scope>NUCLEOTIDE SEQUENCE [LARGE SCALE GENOMIC DNA]</scope>
    <source>
        <strain evidence="3">DSM 43161</strain>
    </source>
</reference>
<dbReference type="EMBL" id="FOWE01000004">
    <property type="protein sequence ID" value="SFO20274.1"/>
    <property type="molecule type" value="Genomic_DNA"/>
</dbReference>
<accession>A0A1I5F956</accession>
<dbReference type="RefSeq" id="WP_075013509.1">
    <property type="nucleotide sequence ID" value="NZ_FOWE01000004.1"/>
</dbReference>
<proteinExistence type="predicted"/>
<organism evidence="2 3">
    <name type="scientific">Geodermatophilus obscurus</name>
    <dbReference type="NCBI Taxonomy" id="1861"/>
    <lineage>
        <taxon>Bacteria</taxon>
        <taxon>Bacillati</taxon>
        <taxon>Actinomycetota</taxon>
        <taxon>Actinomycetes</taxon>
        <taxon>Geodermatophilales</taxon>
        <taxon>Geodermatophilaceae</taxon>
        <taxon>Geodermatophilus</taxon>
    </lineage>
</organism>
<evidence type="ECO:0000259" key="1">
    <source>
        <dbReference type="Pfam" id="PF01738"/>
    </source>
</evidence>
<dbReference type="Pfam" id="PF01738">
    <property type="entry name" value="DLH"/>
    <property type="match status" value="1"/>
</dbReference>
<keyword evidence="2" id="KW-0378">Hydrolase</keyword>
<dbReference type="Proteomes" id="UP000183642">
    <property type="component" value="Unassembled WGS sequence"/>
</dbReference>
<protein>
    <submittedName>
        <fullName evidence="2">Dienelactone hydrolase</fullName>
    </submittedName>
</protein>
<dbReference type="AlphaFoldDB" id="A0A1I5F956"/>
<dbReference type="InterPro" id="IPR051049">
    <property type="entry name" value="Dienelactone_hydrolase-like"/>
</dbReference>
<dbReference type="Gene3D" id="3.40.50.1820">
    <property type="entry name" value="alpha/beta hydrolase"/>
    <property type="match status" value="1"/>
</dbReference>
<dbReference type="InterPro" id="IPR002925">
    <property type="entry name" value="Dienelactn_hydro"/>
</dbReference>
<evidence type="ECO:0000313" key="3">
    <source>
        <dbReference type="Proteomes" id="UP000183642"/>
    </source>
</evidence>
<dbReference type="OrthoDB" id="2834584at2"/>
<keyword evidence="3" id="KW-1185">Reference proteome</keyword>
<gene>
    <name evidence="2" type="ORF">SAMN05660359_02002</name>
</gene>
<dbReference type="GO" id="GO:0016787">
    <property type="term" value="F:hydrolase activity"/>
    <property type="evidence" value="ECO:0007669"/>
    <property type="project" value="UniProtKB-KW"/>
</dbReference>
<dbReference type="InterPro" id="IPR029058">
    <property type="entry name" value="AB_hydrolase_fold"/>
</dbReference>
<evidence type="ECO:0000313" key="2">
    <source>
        <dbReference type="EMBL" id="SFO20274.1"/>
    </source>
</evidence>
<sequence length="194" mass="20156">MASIALFHSVLGVRPGISDAAGRLRAAGHDVLVVDQYDGRVFDDYGEAGRYVEEVGFPALMARAADAVRDLPDGFVAAGFSNGAGMAEHVATRRRVSGVLLASGALPMAVLGAPSWPAGVAAQLHRATGDPHASAEWDEALAADVAAAGGVLEVVRYEVAGHLFTDPSLPAEYDAAATERFWREALSFVGRVVG</sequence>